<sequence length="102" mass="10614">MRSAGRQYLVRIPSSRGRPGGTSNWHGYGRPRVGPGLTAWAILCRPVGAQNPSPGGGFVGIPALARSGVRRLKPGLQRRRASAHPVVLSPNGAAENGPGCEP</sequence>
<feature type="region of interest" description="Disordered" evidence="1">
    <location>
        <begin position="1"/>
        <end position="29"/>
    </location>
</feature>
<dbReference type="Proteomes" id="UP000214646">
    <property type="component" value="Unassembled WGS sequence"/>
</dbReference>
<evidence type="ECO:0000313" key="3">
    <source>
        <dbReference type="Proteomes" id="UP000214646"/>
    </source>
</evidence>
<organism evidence="2 3">
    <name type="scientific">Fimbriiglobus ruber</name>
    <dbReference type="NCBI Taxonomy" id="1908690"/>
    <lineage>
        <taxon>Bacteria</taxon>
        <taxon>Pseudomonadati</taxon>
        <taxon>Planctomycetota</taxon>
        <taxon>Planctomycetia</taxon>
        <taxon>Gemmatales</taxon>
        <taxon>Gemmataceae</taxon>
        <taxon>Fimbriiglobus</taxon>
    </lineage>
</organism>
<feature type="region of interest" description="Disordered" evidence="1">
    <location>
        <begin position="75"/>
        <end position="102"/>
    </location>
</feature>
<protein>
    <submittedName>
        <fullName evidence="2">Uncharacterized protein</fullName>
    </submittedName>
</protein>
<reference evidence="3" key="1">
    <citation type="submission" date="2017-06" db="EMBL/GenBank/DDBJ databases">
        <title>Genome analysis of Fimbriiglobus ruber SP5, the first member of the order Planctomycetales with confirmed chitinolytic capability.</title>
        <authorList>
            <person name="Ravin N.V."/>
            <person name="Rakitin A.L."/>
            <person name="Ivanova A.A."/>
            <person name="Beletsky A.V."/>
            <person name="Kulichevskaya I.S."/>
            <person name="Mardanov A.V."/>
            <person name="Dedysh S.N."/>
        </authorList>
    </citation>
    <scope>NUCLEOTIDE SEQUENCE [LARGE SCALE GENOMIC DNA]</scope>
    <source>
        <strain evidence="3">SP5</strain>
    </source>
</reference>
<keyword evidence="3" id="KW-1185">Reference proteome</keyword>
<comment type="caution">
    <text evidence="2">The sequence shown here is derived from an EMBL/GenBank/DDBJ whole genome shotgun (WGS) entry which is preliminary data.</text>
</comment>
<name>A0A225EAN6_9BACT</name>
<gene>
    <name evidence="2" type="ORF">FRUB_01798</name>
</gene>
<accession>A0A225EAN6</accession>
<dbReference type="EMBL" id="NIDE01000002">
    <property type="protein sequence ID" value="OWK45467.1"/>
    <property type="molecule type" value="Genomic_DNA"/>
</dbReference>
<dbReference type="AlphaFoldDB" id="A0A225EAN6"/>
<evidence type="ECO:0000256" key="1">
    <source>
        <dbReference type="SAM" id="MobiDB-lite"/>
    </source>
</evidence>
<evidence type="ECO:0000313" key="2">
    <source>
        <dbReference type="EMBL" id="OWK45467.1"/>
    </source>
</evidence>
<proteinExistence type="predicted"/>